<organism evidence="5 6">
    <name type="scientific">Physocladia obscura</name>
    <dbReference type="NCBI Taxonomy" id="109957"/>
    <lineage>
        <taxon>Eukaryota</taxon>
        <taxon>Fungi</taxon>
        <taxon>Fungi incertae sedis</taxon>
        <taxon>Chytridiomycota</taxon>
        <taxon>Chytridiomycota incertae sedis</taxon>
        <taxon>Chytridiomycetes</taxon>
        <taxon>Chytridiales</taxon>
        <taxon>Chytriomycetaceae</taxon>
        <taxon>Physocladia</taxon>
    </lineage>
</organism>
<dbReference type="GO" id="GO:0005737">
    <property type="term" value="C:cytoplasm"/>
    <property type="evidence" value="ECO:0007669"/>
    <property type="project" value="UniProtKB-SubCell"/>
</dbReference>
<evidence type="ECO:0000256" key="1">
    <source>
        <dbReference type="ARBA" id="ARBA00006199"/>
    </source>
</evidence>
<feature type="region of interest" description="Disordered" evidence="4">
    <location>
        <begin position="67"/>
        <end position="145"/>
    </location>
</feature>
<keyword evidence="3" id="KW-0653">Protein transport</keyword>
<dbReference type="PANTHER" id="PTHR28032">
    <property type="entry name" value="FI02826P"/>
    <property type="match status" value="1"/>
</dbReference>
<proteinExistence type="inferred from homology"/>
<dbReference type="GO" id="GO:0000502">
    <property type="term" value="C:proteasome complex"/>
    <property type="evidence" value="ECO:0007669"/>
    <property type="project" value="UniProtKB-KW"/>
</dbReference>
<dbReference type="EMBL" id="JADGJH010001232">
    <property type="protein sequence ID" value="KAJ3116377.1"/>
    <property type="molecule type" value="Genomic_DNA"/>
</dbReference>
<keyword evidence="5" id="KW-0647">Proteasome</keyword>
<dbReference type="GO" id="GO:0031144">
    <property type="term" value="P:proteasome localization"/>
    <property type="evidence" value="ECO:0007669"/>
    <property type="project" value="UniProtKB-UniRule"/>
</dbReference>
<dbReference type="GO" id="GO:0071630">
    <property type="term" value="P:nuclear protein quality control by the ubiquitin-proteasome system"/>
    <property type="evidence" value="ECO:0007669"/>
    <property type="project" value="UniProtKB-UniRule"/>
</dbReference>
<evidence type="ECO:0000313" key="5">
    <source>
        <dbReference type="EMBL" id="KAJ3116377.1"/>
    </source>
</evidence>
<feature type="compositionally biased region" description="Gly residues" evidence="4">
    <location>
        <begin position="172"/>
        <end position="186"/>
    </location>
</feature>
<keyword evidence="3" id="KW-0963">Cytoplasm</keyword>
<comment type="similarity">
    <text evidence="1 3">Belongs to the cut8/STS1 family.</text>
</comment>
<evidence type="ECO:0000313" key="6">
    <source>
        <dbReference type="Proteomes" id="UP001211907"/>
    </source>
</evidence>
<reference evidence="5" key="1">
    <citation type="submission" date="2020-05" db="EMBL/GenBank/DDBJ databases">
        <title>Phylogenomic resolution of chytrid fungi.</title>
        <authorList>
            <person name="Stajich J.E."/>
            <person name="Amses K."/>
            <person name="Simmons R."/>
            <person name="Seto K."/>
            <person name="Myers J."/>
            <person name="Bonds A."/>
            <person name="Quandt C.A."/>
            <person name="Barry K."/>
            <person name="Liu P."/>
            <person name="Grigoriev I."/>
            <person name="Longcore J.E."/>
            <person name="James T.Y."/>
        </authorList>
    </citation>
    <scope>NUCLEOTIDE SEQUENCE</scope>
    <source>
        <strain evidence="5">JEL0513</strain>
    </source>
</reference>
<comment type="function">
    <text evidence="3">Involved in ubiquitin-mediated protein degradation. Regulatory factor in the ubiquitin/proteasome pathway that controls the turnover of proteasome substrates. Targets proteasomes to the nucleus and facilitates the degradation of nuclear proteins.</text>
</comment>
<protein>
    <recommendedName>
        <fullName evidence="3">Tethering factor for nuclear proteasome STS1</fullName>
    </recommendedName>
</protein>
<evidence type="ECO:0000256" key="2">
    <source>
        <dbReference type="ARBA" id="ARBA00023242"/>
    </source>
</evidence>
<dbReference type="InterPro" id="IPR038422">
    <property type="entry name" value="Cut8/Sts1_sf"/>
</dbReference>
<evidence type="ECO:0000256" key="4">
    <source>
        <dbReference type="SAM" id="MobiDB-lite"/>
    </source>
</evidence>
<dbReference type="Pfam" id="PF08559">
    <property type="entry name" value="Cut8"/>
    <property type="match status" value="1"/>
</dbReference>
<gene>
    <name evidence="5" type="primary">STS1</name>
    <name evidence="5" type="ORF">HK100_001085</name>
</gene>
<dbReference type="GO" id="GO:0031965">
    <property type="term" value="C:nuclear membrane"/>
    <property type="evidence" value="ECO:0007669"/>
    <property type="project" value="TreeGrafter"/>
</dbReference>
<dbReference type="InterPro" id="IPR013868">
    <property type="entry name" value="Cut8/Sts1_fam"/>
</dbReference>
<keyword evidence="2 3" id="KW-0539">Nucleus</keyword>
<dbReference type="Gene3D" id="1.20.58.1590">
    <property type="entry name" value="Tethering factor for nuclear proteasome Cut8/Sts1"/>
    <property type="match status" value="1"/>
</dbReference>
<sequence length="456" mass="48652">MAHLRVSWGSVAPNVNAAQASFGAVTDSQRLPLVSNSVTTGVSTRGNASTSAQANVNINAGTNLLVPVPSVTNNNSSNTFENNGSGGSANGNTNNRKRKASADYDDAMMDADSPPASSLSPFSSPRQAQHQQQQQQQQALAVRRRARVIEGRGGIAPAKRLRLVWAEDEGGDSGTGVEGGLAGPEGGAAEPESGAEADREKGERTLPLGRILETLSKPALLLLLKDLIKHDPTALLAQRTAALLPRPSRVSAAAHLKSALDALDAAFPYTSTGLDKASDYAWGRVKSALADLIDILSLYLTHFTEPCSYPLHLTHEYPFESFAFLETASHSVLSRLPRFSNETRNEDGINKAYRLVARAYRVAIAECCRRIRVDGRMFPVQVVGGWFRDLCVLRDVVAGKFGFSEAADEFMRGEIGNVLMETMSSTSVPSVSASSTSSTSVEINHFVGARGIPLFG</sequence>
<keyword evidence="6" id="KW-1185">Reference proteome</keyword>
<feature type="region of interest" description="Disordered" evidence="4">
    <location>
        <begin position="169"/>
        <end position="205"/>
    </location>
</feature>
<dbReference type="AlphaFoldDB" id="A0AAD5SZX9"/>
<accession>A0AAD5SZX9</accession>
<dbReference type="PANTHER" id="PTHR28032:SF1">
    <property type="entry name" value="FI02826P"/>
    <property type="match status" value="1"/>
</dbReference>
<comment type="subcellular location">
    <subcellularLocation>
        <location evidence="3">Cytoplasm</location>
    </subcellularLocation>
    <subcellularLocation>
        <location evidence="3">Nucleus</location>
    </subcellularLocation>
</comment>
<comment type="subunit">
    <text evidence="3">Binds the proteasome.</text>
</comment>
<feature type="compositionally biased region" description="Low complexity" evidence="4">
    <location>
        <begin position="110"/>
        <end position="141"/>
    </location>
</feature>
<dbReference type="GO" id="GO:0070628">
    <property type="term" value="F:proteasome binding"/>
    <property type="evidence" value="ECO:0007669"/>
    <property type="project" value="TreeGrafter"/>
</dbReference>
<name>A0AAD5SZX9_9FUNG</name>
<comment type="caution">
    <text evidence="5">The sequence shown here is derived from an EMBL/GenBank/DDBJ whole genome shotgun (WGS) entry which is preliminary data.</text>
</comment>
<dbReference type="Proteomes" id="UP001211907">
    <property type="component" value="Unassembled WGS sequence"/>
</dbReference>
<evidence type="ECO:0000256" key="3">
    <source>
        <dbReference type="RuleBase" id="RU368013"/>
    </source>
</evidence>
<feature type="compositionally biased region" description="Low complexity" evidence="4">
    <location>
        <begin position="67"/>
        <end position="83"/>
    </location>
</feature>
<keyword evidence="3" id="KW-0813">Transport</keyword>
<dbReference type="GO" id="GO:0015031">
    <property type="term" value="P:protein transport"/>
    <property type="evidence" value="ECO:0007669"/>
    <property type="project" value="UniProtKB-UniRule"/>
</dbReference>